<accession>A0A8J8NZ12</accession>
<proteinExistence type="predicted"/>
<dbReference type="Proteomes" id="UP000785679">
    <property type="component" value="Unassembled WGS sequence"/>
</dbReference>
<dbReference type="EMBL" id="RRYP01003356">
    <property type="protein sequence ID" value="TNV83878.1"/>
    <property type="molecule type" value="Genomic_DNA"/>
</dbReference>
<gene>
    <name evidence="1" type="ORF">FGO68_gene1768</name>
</gene>
<evidence type="ECO:0000313" key="1">
    <source>
        <dbReference type="EMBL" id="TNV83878.1"/>
    </source>
</evidence>
<dbReference type="AlphaFoldDB" id="A0A8J8NZ12"/>
<sequence length="121" mass="13611">MQLLIIQLQQGSSASKAAVSSTNFLAAFQATIVAMTNDPRNMWSKMFLICSTLIITIKRSFKLIMPTKIHLFQTIAAITSTHIHVMPKWFEGFILQSCKSTTNLLSKFSRQSCIDKGKQKQ</sequence>
<name>A0A8J8NZ12_HALGN</name>
<organism evidence="1 2">
    <name type="scientific">Halteria grandinella</name>
    <dbReference type="NCBI Taxonomy" id="5974"/>
    <lineage>
        <taxon>Eukaryota</taxon>
        <taxon>Sar</taxon>
        <taxon>Alveolata</taxon>
        <taxon>Ciliophora</taxon>
        <taxon>Intramacronucleata</taxon>
        <taxon>Spirotrichea</taxon>
        <taxon>Stichotrichia</taxon>
        <taxon>Sporadotrichida</taxon>
        <taxon>Halteriidae</taxon>
        <taxon>Halteria</taxon>
    </lineage>
</organism>
<protein>
    <submittedName>
        <fullName evidence="1">Uncharacterized protein</fullName>
    </submittedName>
</protein>
<reference evidence="1" key="1">
    <citation type="submission" date="2019-06" db="EMBL/GenBank/DDBJ databases">
        <authorList>
            <person name="Zheng W."/>
        </authorList>
    </citation>
    <scope>NUCLEOTIDE SEQUENCE</scope>
    <source>
        <strain evidence="1">QDHG01</strain>
    </source>
</reference>
<evidence type="ECO:0000313" key="2">
    <source>
        <dbReference type="Proteomes" id="UP000785679"/>
    </source>
</evidence>
<keyword evidence="2" id="KW-1185">Reference proteome</keyword>
<comment type="caution">
    <text evidence="1">The sequence shown here is derived from an EMBL/GenBank/DDBJ whole genome shotgun (WGS) entry which is preliminary data.</text>
</comment>